<dbReference type="Proteomes" id="UP000054851">
    <property type="component" value="Unassembled WGS sequence"/>
</dbReference>
<accession>A0A158CBN0</accession>
<dbReference type="EMBL" id="FCOA02000020">
    <property type="protein sequence ID" value="SAK79768.1"/>
    <property type="molecule type" value="Genomic_DNA"/>
</dbReference>
<gene>
    <name evidence="1" type="ORF">AWB79_05093</name>
</gene>
<protein>
    <submittedName>
        <fullName evidence="1">Uncharacterized protein</fullName>
    </submittedName>
</protein>
<evidence type="ECO:0000313" key="2">
    <source>
        <dbReference type="Proteomes" id="UP000054851"/>
    </source>
</evidence>
<organism evidence="1 2">
    <name type="scientific">Caballeronia hypogeia</name>
    <dbReference type="NCBI Taxonomy" id="1777140"/>
    <lineage>
        <taxon>Bacteria</taxon>
        <taxon>Pseudomonadati</taxon>
        <taxon>Pseudomonadota</taxon>
        <taxon>Betaproteobacteria</taxon>
        <taxon>Burkholderiales</taxon>
        <taxon>Burkholderiaceae</taxon>
        <taxon>Caballeronia</taxon>
    </lineage>
</organism>
<dbReference type="AlphaFoldDB" id="A0A158CBN0"/>
<sequence length="75" mass="8955">MTRDAFSKPCYIFRILKISFYIGDWRPPYLLFESTNDFLDGTQFVFCKHPMPKIRSFHHDARDCQFSVTQAFSTH</sequence>
<comment type="caution">
    <text evidence="1">The sequence shown here is derived from an EMBL/GenBank/DDBJ whole genome shotgun (WGS) entry which is preliminary data.</text>
</comment>
<proteinExistence type="predicted"/>
<name>A0A158CBN0_9BURK</name>
<evidence type="ECO:0000313" key="1">
    <source>
        <dbReference type="EMBL" id="SAK79768.1"/>
    </source>
</evidence>
<keyword evidence="2" id="KW-1185">Reference proteome</keyword>
<reference evidence="1" key="1">
    <citation type="submission" date="2016-01" db="EMBL/GenBank/DDBJ databases">
        <authorList>
            <person name="Peeters C."/>
        </authorList>
    </citation>
    <scope>NUCLEOTIDE SEQUENCE</scope>
    <source>
        <strain evidence="1">LMG 29322</strain>
    </source>
</reference>